<keyword evidence="1" id="KW-1133">Transmembrane helix</keyword>
<evidence type="ECO:0000256" key="1">
    <source>
        <dbReference type="SAM" id="Phobius"/>
    </source>
</evidence>
<proteinExistence type="predicted"/>
<keyword evidence="1" id="KW-0812">Transmembrane</keyword>
<dbReference type="Proteomes" id="UP000640489">
    <property type="component" value="Unassembled WGS sequence"/>
</dbReference>
<feature type="transmembrane region" description="Helical" evidence="1">
    <location>
        <begin position="59"/>
        <end position="82"/>
    </location>
</feature>
<evidence type="ECO:0000313" key="2">
    <source>
        <dbReference type="EMBL" id="MBF4765559.1"/>
    </source>
</evidence>
<name>A0A930VDM7_9ACTN</name>
<dbReference type="EMBL" id="JADKPN010000016">
    <property type="protein sequence ID" value="MBF4765559.1"/>
    <property type="molecule type" value="Genomic_DNA"/>
</dbReference>
<feature type="transmembrane region" description="Helical" evidence="1">
    <location>
        <begin position="189"/>
        <end position="209"/>
    </location>
</feature>
<sequence>MKTAAVPRSAAREPGSLLTKASRTVPRAALLVTGGGLCGLAWASGLRGFMAQITDESSVSWFGTFGFVLLPGLAIGMTLGWAEHVRRTGGRRGWRWLALSPLLFAAVLFSEGPLGVLGIFEDGIGGGALGVPLYAMAGGFALSGRGPRWARALCGGLALTAIPIWALTVESFGGPDLAVTTARGLWVAIYYYSFLAVFSLGAAIPHRALDVAP</sequence>
<keyword evidence="1" id="KW-0472">Membrane</keyword>
<accession>A0A930VDM7</accession>
<protein>
    <submittedName>
        <fullName evidence="2">Uncharacterized protein</fullName>
    </submittedName>
</protein>
<comment type="caution">
    <text evidence="2">The sequence shown here is derived from an EMBL/GenBank/DDBJ whole genome shotgun (WGS) entry which is preliminary data.</text>
</comment>
<feature type="transmembrane region" description="Helical" evidence="1">
    <location>
        <begin position="94"/>
        <end position="117"/>
    </location>
</feature>
<feature type="transmembrane region" description="Helical" evidence="1">
    <location>
        <begin position="149"/>
        <end position="169"/>
    </location>
</feature>
<dbReference type="AlphaFoldDB" id="A0A930VDM7"/>
<keyword evidence="3" id="KW-1185">Reference proteome</keyword>
<reference evidence="2" key="1">
    <citation type="submission" date="2020-11" db="EMBL/GenBank/DDBJ databases">
        <title>Nocardioides sp. nov., isolated from Soil of Cynanchum wilfordii Hemsley rhizosphere.</title>
        <authorList>
            <person name="Lee J.-S."/>
            <person name="Suh M.K."/>
            <person name="Kim J.-S."/>
        </authorList>
    </citation>
    <scope>NUCLEOTIDE SEQUENCE</scope>
    <source>
        <strain evidence="2">KCTC 19275</strain>
    </source>
</reference>
<feature type="transmembrane region" description="Helical" evidence="1">
    <location>
        <begin position="123"/>
        <end position="142"/>
    </location>
</feature>
<gene>
    <name evidence="2" type="ORF">ISU07_20715</name>
</gene>
<evidence type="ECO:0000313" key="3">
    <source>
        <dbReference type="Proteomes" id="UP000640489"/>
    </source>
</evidence>
<dbReference type="RefSeq" id="WP_194708738.1">
    <property type="nucleotide sequence ID" value="NZ_JADKPN010000016.1"/>
</dbReference>
<organism evidence="2 3">
    <name type="scientific">Nocardioides islandensis</name>
    <dbReference type="NCBI Taxonomy" id="433663"/>
    <lineage>
        <taxon>Bacteria</taxon>
        <taxon>Bacillati</taxon>
        <taxon>Actinomycetota</taxon>
        <taxon>Actinomycetes</taxon>
        <taxon>Propionibacteriales</taxon>
        <taxon>Nocardioidaceae</taxon>
        <taxon>Nocardioides</taxon>
    </lineage>
</organism>